<dbReference type="InterPro" id="IPR017972">
    <property type="entry name" value="Cyt_P450_CS"/>
</dbReference>
<evidence type="ECO:0000256" key="11">
    <source>
        <dbReference type="ARBA" id="ARBA00043906"/>
    </source>
</evidence>
<comment type="cofactor">
    <cofactor evidence="1 12">
        <name>heme</name>
        <dbReference type="ChEBI" id="CHEBI:30413"/>
    </cofactor>
</comment>
<feature type="region of interest" description="Disordered" evidence="13">
    <location>
        <begin position="151"/>
        <end position="174"/>
    </location>
</feature>
<evidence type="ECO:0000256" key="2">
    <source>
        <dbReference type="ARBA" id="ARBA00004174"/>
    </source>
</evidence>
<gene>
    <name evidence="14" type="ORF">ONB1V03_LOCUS11596</name>
</gene>
<feature type="non-terminal residue" evidence="14">
    <location>
        <position position="1"/>
    </location>
</feature>
<evidence type="ECO:0000256" key="4">
    <source>
        <dbReference type="ARBA" id="ARBA00010617"/>
    </source>
</evidence>
<keyword evidence="9 12" id="KW-0408">Iron</keyword>
<reference evidence="14" key="1">
    <citation type="submission" date="2020-11" db="EMBL/GenBank/DDBJ databases">
        <authorList>
            <person name="Tran Van P."/>
        </authorList>
    </citation>
    <scope>NUCLEOTIDE SEQUENCE</scope>
</reference>
<evidence type="ECO:0000256" key="10">
    <source>
        <dbReference type="ARBA" id="ARBA00023033"/>
    </source>
</evidence>
<evidence type="ECO:0000256" key="7">
    <source>
        <dbReference type="ARBA" id="ARBA00022848"/>
    </source>
</evidence>
<evidence type="ECO:0000256" key="8">
    <source>
        <dbReference type="ARBA" id="ARBA00023002"/>
    </source>
</evidence>
<dbReference type="FunFam" id="1.10.630.10:FF:000182">
    <property type="entry name" value="Cytochrome P450 3A4"/>
    <property type="match status" value="2"/>
</dbReference>
<dbReference type="PROSITE" id="PS00086">
    <property type="entry name" value="CYTOCHROME_P450"/>
    <property type="match status" value="1"/>
</dbReference>
<evidence type="ECO:0000313" key="15">
    <source>
        <dbReference type="Proteomes" id="UP000728032"/>
    </source>
</evidence>
<dbReference type="GO" id="GO:0005789">
    <property type="term" value="C:endoplasmic reticulum membrane"/>
    <property type="evidence" value="ECO:0007669"/>
    <property type="project" value="UniProtKB-SubCell"/>
</dbReference>
<dbReference type="EMBL" id="CAJPVJ010008774">
    <property type="protein sequence ID" value="CAG2172138.1"/>
    <property type="molecule type" value="Genomic_DNA"/>
</dbReference>
<dbReference type="PANTHER" id="PTHR24302">
    <property type="entry name" value="CYTOCHROME P450 FAMILY 3"/>
    <property type="match status" value="1"/>
</dbReference>
<keyword evidence="7" id="KW-0256">Endoplasmic reticulum</keyword>
<keyword evidence="15" id="KW-1185">Reference proteome</keyword>
<accession>A0A7R9QRC1</accession>
<proteinExistence type="inferred from homology"/>
<dbReference type="PRINTS" id="PR00463">
    <property type="entry name" value="EP450I"/>
</dbReference>
<dbReference type="PANTHER" id="PTHR24302:SF15">
    <property type="entry name" value="FATTY-ACID PEROXYGENASE"/>
    <property type="match status" value="1"/>
</dbReference>
<evidence type="ECO:0008006" key="16">
    <source>
        <dbReference type="Google" id="ProtNLM"/>
    </source>
</evidence>
<dbReference type="AlphaFoldDB" id="A0A7R9QRC1"/>
<dbReference type="GO" id="GO:0008395">
    <property type="term" value="F:steroid hydroxylase activity"/>
    <property type="evidence" value="ECO:0007669"/>
    <property type="project" value="TreeGrafter"/>
</dbReference>
<comment type="subcellular location">
    <subcellularLocation>
        <location evidence="3">Endoplasmic reticulum membrane</location>
        <topology evidence="3">Peripheral membrane protein</topology>
    </subcellularLocation>
    <subcellularLocation>
        <location evidence="2">Microsome membrane</location>
        <topology evidence="2">Peripheral membrane protein</topology>
    </subcellularLocation>
</comment>
<comment type="function">
    <text evidence="11">Cytochromes P450 are a group of heme-thiolate monooxygenases. They oxidize a variety of structurally unrelated compounds, including steroids, fatty acids, and xenobiotics.</text>
</comment>
<dbReference type="OrthoDB" id="6408550at2759"/>
<dbReference type="InterPro" id="IPR050705">
    <property type="entry name" value="Cytochrome_P450_3A"/>
</dbReference>
<dbReference type="Gene3D" id="1.10.630.10">
    <property type="entry name" value="Cytochrome P450"/>
    <property type="match status" value="2"/>
</dbReference>
<dbReference type="EMBL" id="OC923599">
    <property type="protein sequence ID" value="CAD7654951.1"/>
    <property type="molecule type" value="Genomic_DNA"/>
</dbReference>
<protein>
    <recommendedName>
        <fullName evidence="16">Cytochrome P450</fullName>
    </recommendedName>
</protein>
<keyword evidence="6 12" id="KW-0479">Metal-binding</keyword>
<dbReference type="Proteomes" id="UP000728032">
    <property type="component" value="Unassembled WGS sequence"/>
</dbReference>
<organism evidence="14">
    <name type="scientific">Oppiella nova</name>
    <dbReference type="NCBI Taxonomy" id="334625"/>
    <lineage>
        <taxon>Eukaryota</taxon>
        <taxon>Metazoa</taxon>
        <taxon>Ecdysozoa</taxon>
        <taxon>Arthropoda</taxon>
        <taxon>Chelicerata</taxon>
        <taxon>Arachnida</taxon>
        <taxon>Acari</taxon>
        <taxon>Acariformes</taxon>
        <taxon>Sarcoptiformes</taxon>
        <taxon>Oribatida</taxon>
        <taxon>Brachypylina</taxon>
        <taxon>Oppioidea</taxon>
        <taxon>Oppiidae</taxon>
        <taxon>Oppiella</taxon>
    </lineage>
</organism>
<evidence type="ECO:0000256" key="1">
    <source>
        <dbReference type="ARBA" id="ARBA00001971"/>
    </source>
</evidence>
<evidence type="ECO:0000256" key="12">
    <source>
        <dbReference type="PIRSR" id="PIRSR602401-1"/>
    </source>
</evidence>
<dbReference type="GO" id="GO:0020037">
    <property type="term" value="F:heme binding"/>
    <property type="evidence" value="ECO:0007669"/>
    <property type="project" value="InterPro"/>
</dbReference>
<feature type="region of interest" description="Disordered" evidence="13">
    <location>
        <begin position="589"/>
        <end position="612"/>
    </location>
</feature>
<dbReference type="InterPro" id="IPR002401">
    <property type="entry name" value="Cyt_P450_E_grp-I"/>
</dbReference>
<keyword evidence="5 12" id="KW-0349">Heme</keyword>
<dbReference type="PRINTS" id="PR00385">
    <property type="entry name" value="P450"/>
</dbReference>
<keyword evidence="8" id="KW-0560">Oxidoreductase</keyword>
<dbReference type="SUPFAM" id="SSF48264">
    <property type="entry name" value="Cytochrome P450"/>
    <property type="match status" value="2"/>
</dbReference>
<sequence>MWVININDADLLRDIFVKDFHVWPHHLDFHLGEAIDIRKHVGAFAMDVISRCAYGIDVESIANPNHPLVLNARKILSVDASFGIIVSGLFPALGRLIGAEPFDMSACRYFDDLTKKIIDERKLHNNHKNNSISKRRTDFIQLMIDSEKSDKDFGYDSISDGEPDDKSTEQTFKKPSGTLSIDEMVAQGILFFIAGYDTTSAALTHAIYYLSQHPECQQKLYDELKTCDEFTYEKLVHLKYLNAVINETLRLAPSFLRLFRVCVEDYPLGNTGITIPAGTFMTVSTYTLHRDPKYWDNPTDFLPERWIQPKHHPYAYMPFGGGPRLCIGQRYLKRYYSYWARHGVPGPNYVDLRQVMQPVHEVDAGYQQKYGRIFGMYTFTQKIININDADLLRDIFVKDFHIWPNHLDFHLGTSKLDKSLFFMPGNDDWKRQRSILSPVFTSGKLRAMMAHISHISDRFIQSLSQHEVSGEAIDIRKHVGAFAMDVISRCAYGIDVESIANPNHPLVLNARKILSVDASFGIIVSGLFPALGRLIGAEPFDMSACRYFDDLTKKIIDERKLHNNHKNNSISKRRTDFIQLMIDSEKSDKDFGYDSISDGEPDDKSTEQTFKKPSGTLSIDEMVAQGILFFIAGYDTTSAALTHAIYYLSQHPECQQKLYDELKTCDEFTYEKLVHLKYLNAVINETLRLAPSFLRLFRVCVEDYPLGNTG</sequence>
<evidence type="ECO:0000313" key="14">
    <source>
        <dbReference type="EMBL" id="CAD7654951.1"/>
    </source>
</evidence>
<evidence type="ECO:0000256" key="9">
    <source>
        <dbReference type="ARBA" id="ARBA00023004"/>
    </source>
</evidence>
<dbReference type="InterPro" id="IPR001128">
    <property type="entry name" value="Cyt_P450"/>
</dbReference>
<dbReference type="InterPro" id="IPR036396">
    <property type="entry name" value="Cyt_P450_sf"/>
</dbReference>
<keyword evidence="10" id="KW-0503">Monooxygenase</keyword>
<comment type="similarity">
    <text evidence="4">Belongs to the cytochrome P450 family.</text>
</comment>
<dbReference type="GO" id="GO:0005506">
    <property type="term" value="F:iron ion binding"/>
    <property type="evidence" value="ECO:0007669"/>
    <property type="project" value="InterPro"/>
</dbReference>
<feature type="binding site" description="axial binding residue" evidence="12">
    <location>
        <position position="326"/>
    </location>
    <ligand>
        <name>heme</name>
        <dbReference type="ChEBI" id="CHEBI:30413"/>
    </ligand>
    <ligandPart>
        <name>Fe</name>
        <dbReference type="ChEBI" id="CHEBI:18248"/>
    </ligandPart>
</feature>
<keyword evidence="7" id="KW-0492">Microsome</keyword>
<evidence type="ECO:0000256" key="5">
    <source>
        <dbReference type="ARBA" id="ARBA00022617"/>
    </source>
</evidence>
<name>A0A7R9QRC1_9ACAR</name>
<dbReference type="Pfam" id="PF00067">
    <property type="entry name" value="p450"/>
    <property type="match status" value="2"/>
</dbReference>
<evidence type="ECO:0000256" key="6">
    <source>
        <dbReference type="ARBA" id="ARBA00022723"/>
    </source>
</evidence>
<evidence type="ECO:0000256" key="3">
    <source>
        <dbReference type="ARBA" id="ARBA00004406"/>
    </source>
</evidence>
<dbReference type="GO" id="GO:0016705">
    <property type="term" value="F:oxidoreductase activity, acting on paired donors, with incorporation or reduction of molecular oxygen"/>
    <property type="evidence" value="ECO:0007669"/>
    <property type="project" value="InterPro"/>
</dbReference>
<evidence type="ECO:0000256" key="13">
    <source>
        <dbReference type="SAM" id="MobiDB-lite"/>
    </source>
</evidence>